<keyword evidence="2" id="KW-1185">Reference proteome</keyword>
<sequence>MKMIKKILNKIAYIFICINQDIKMRYQIQKEVEDDVLQFK</sequence>
<dbReference type="AlphaFoldDB" id="A0A1T4JKK8"/>
<dbReference type="EMBL" id="FUWG01000003">
    <property type="protein sequence ID" value="SJZ30671.1"/>
    <property type="molecule type" value="Genomic_DNA"/>
</dbReference>
<evidence type="ECO:0000313" key="2">
    <source>
        <dbReference type="Proteomes" id="UP000190423"/>
    </source>
</evidence>
<organism evidence="1 2">
    <name type="scientific">Treponema porcinum</name>
    <dbReference type="NCBI Taxonomy" id="261392"/>
    <lineage>
        <taxon>Bacteria</taxon>
        <taxon>Pseudomonadati</taxon>
        <taxon>Spirochaetota</taxon>
        <taxon>Spirochaetia</taxon>
        <taxon>Spirochaetales</taxon>
        <taxon>Treponemataceae</taxon>
        <taxon>Treponema</taxon>
    </lineage>
</organism>
<protein>
    <submittedName>
        <fullName evidence="1">Uncharacterized protein</fullName>
    </submittedName>
</protein>
<reference evidence="1 2" key="1">
    <citation type="submission" date="2017-02" db="EMBL/GenBank/DDBJ databases">
        <authorList>
            <person name="Peterson S.W."/>
        </authorList>
    </citation>
    <scope>NUCLEOTIDE SEQUENCE [LARGE SCALE GENOMIC DNA]</scope>
    <source>
        <strain evidence="1 2">ATCC BAA-908</strain>
    </source>
</reference>
<gene>
    <name evidence="1" type="ORF">SAMN02745149_00514</name>
</gene>
<dbReference type="Proteomes" id="UP000190423">
    <property type="component" value="Unassembled WGS sequence"/>
</dbReference>
<accession>A0A1T4JKK8</accession>
<name>A0A1T4JKK8_TREPO</name>
<evidence type="ECO:0000313" key="1">
    <source>
        <dbReference type="EMBL" id="SJZ30671.1"/>
    </source>
</evidence>
<proteinExistence type="predicted"/>